<dbReference type="InterPro" id="IPR011257">
    <property type="entry name" value="DNA_glycosylase"/>
</dbReference>
<dbReference type="GO" id="GO:0006284">
    <property type="term" value="P:base-excision repair"/>
    <property type="evidence" value="ECO:0007669"/>
    <property type="project" value="InterPro"/>
</dbReference>
<name>A0A150SIF3_SORCE</name>
<feature type="binding site" evidence="9">
    <location>
        <position position="18"/>
    </location>
    <ligand>
        <name>Zn(2+)</name>
        <dbReference type="ChEBI" id="CHEBI:29105"/>
    </ligand>
</feature>
<evidence type="ECO:0000256" key="2">
    <source>
        <dbReference type="ARBA" id="ARBA00022763"/>
    </source>
</evidence>
<keyword evidence="5" id="KW-0234">DNA repair</keyword>
<keyword evidence="4 9" id="KW-0862">Zinc</keyword>
<evidence type="ECO:0000256" key="7">
    <source>
        <dbReference type="ARBA" id="ARBA00057608"/>
    </source>
</evidence>
<comment type="caution">
    <text evidence="10">The sequence shown here is derived from an EMBL/GenBank/DDBJ whole genome shotgun (WGS) entry which is preliminary data.</text>
</comment>
<protein>
    <recommendedName>
        <fullName evidence="8">DNA-3-methyladenine glycosylase I</fullName>
        <ecNumber evidence="8">3.2.2.20</ecNumber>
    </recommendedName>
</protein>
<keyword evidence="2" id="KW-0227">DNA damage</keyword>
<feature type="binding site" evidence="9">
    <location>
        <position position="176"/>
    </location>
    <ligand>
        <name>Zn(2+)</name>
        <dbReference type="ChEBI" id="CHEBI:29105"/>
    </ligand>
</feature>
<dbReference type="NCBIfam" id="TIGR00624">
    <property type="entry name" value="tag"/>
    <property type="match status" value="1"/>
</dbReference>
<dbReference type="FunFam" id="1.10.340.30:FF:000009">
    <property type="entry name" value="DNA-3-methyladenine glycosylase I"/>
    <property type="match status" value="1"/>
</dbReference>
<proteinExistence type="predicted"/>
<evidence type="ECO:0000256" key="8">
    <source>
        <dbReference type="ARBA" id="ARBA00066766"/>
    </source>
</evidence>
<comment type="function">
    <text evidence="7">Hydrolysis of the deoxyribose N-glycosidic bond to excise 3-methyladenine from the damaged DNA polymer formed by alkylation lesions.</text>
</comment>
<evidence type="ECO:0000256" key="4">
    <source>
        <dbReference type="ARBA" id="ARBA00022833"/>
    </source>
</evidence>
<dbReference type="InterPro" id="IPR004597">
    <property type="entry name" value="Tag"/>
</dbReference>
<evidence type="ECO:0000256" key="1">
    <source>
        <dbReference type="ARBA" id="ARBA00022723"/>
    </source>
</evidence>
<feature type="binding site" evidence="9">
    <location>
        <position position="5"/>
    </location>
    <ligand>
        <name>Zn(2+)</name>
        <dbReference type="ChEBI" id="CHEBI:29105"/>
    </ligand>
</feature>
<evidence type="ECO:0000256" key="3">
    <source>
        <dbReference type="ARBA" id="ARBA00022801"/>
    </source>
</evidence>
<evidence type="ECO:0000313" key="11">
    <source>
        <dbReference type="Proteomes" id="UP000075515"/>
    </source>
</evidence>
<comment type="catalytic activity">
    <reaction evidence="6">
        <text>Hydrolysis of alkylated DNA, releasing 3-methyladenine.</text>
        <dbReference type="EC" id="3.2.2.20"/>
    </reaction>
</comment>
<dbReference type="PANTHER" id="PTHR31116">
    <property type="entry name" value="OS04G0501200 PROTEIN"/>
    <property type="match status" value="1"/>
</dbReference>
<dbReference type="Gene3D" id="1.10.340.30">
    <property type="entry name" value="Hypothetical protein, domain 2"/>
    <property type="match status" value="1"/>
</dbReference>
<dbReference type="Proteomes" id="UP000075515">
    <property type="component" value="Unassembled WGS sequence"/>
</dbReference>
<gene>
    <name evidence="10" type="ORF">BE18_07505</name>
</gene>
<keyword evidence="3" id="KW-0378">Hydrolase</keyword>
<dbReference type="GO" id="GO:0008725">
    <property type="term" value="F:DNA-3-methyladenine glycosylase activity"/>
    <property type="evidence" value="ECO:0007669"/>
    <property type="project" value="UniProtKB-EC"/>
</dbReference>
<dbReference type="Pfam" id="PF03352">
    <property type="entry name" value="Adenine_glyco"/>
    <property type="match status" value="1"/>
</dbReference>
<evidence type="ECO:0000256" key="5">
    <source>
        <dbReference type="ARBA" id="ARBA00023204"/>
    </source>
</evidence>
<keyword evidence="1 9" id="KW-0479">Metal-binding</keyword>
<dbReference type="GO" id="GO:0046872">
    <property type="term" value="F:metal ion binding"/>
    <property type="evidence" value="ECO:0007669"/>
    <property type="project" value="UniProtKB-KW"/>
</dbReference>
<evidence type="ECO:0000313" key="10">
    <source>
        <dbReference type="EMBL" id="KYG00403.1"/>
    </source>
</evidence>
<dbReference type="EC" id="3.2.2.20" evidence="8"/>
<dbReference type="AlphaFoldDB" id="A0A150SIF3"/>
<organism evidence="10 11">
    <name type="scientific">Sorangium cellulosum</name>
    <name type="common">Polyangium cellulosum</name>
    <dbReference type="NCBI Taxonomy" id="56"/>
    <lineage>
        <taxon>Bacteria</taxon>
        <taxon>Pseudomonadati</taxon>
        <taxon>Myxococcota</taxon>
        <taxon>Polyangia</taxon>
        <taxon>Polyangiales</taxon>
        <taxon>Polyangiaceae</taxon>
        <taxon>Sorangium</taxon>
    </lineage>
</organism>
<dbReference type="PANTHER" id="PTHR31116:SF29">
    <property type="entry name" value="DNA GLYCOSYLASE SUPERFAMILY PROTEIN"/>
    <property type="match status" value="1"/>
</dbReference>
<accession>A0A150SIF3</accession>
<sequence>MPERCPWVTADPEYVAYHDEQWGVPLHDDQALFEMLILEGAQAGLSWLTVLRKRAAYREAFAGFDPARVARFTPARVEKLLANPGIVRNRLKVASAVVNAQRFLEVQREHGSFDAYLWGFVGGAPVVNAFRALAEVPAKTEISDALSKDLARRGFKFVGSTICYALMQATGMVNDHLVSCFRYEQVKAITGARAGAGKKRR</sequence>
<evidence type="ECO:0000256" key="6">
    <source>
        <dbReference type="ARBA" id="ARBA00052558"/>
    </source>
</evidence>
<dbReference type="EMBL" id="JEMC01001012">
    <property type="protein sequence ID" value="KYG00403.1"/>
    <property type="molecule type" value="Genomic_DNA"/>
</dbReference>
<reference evidence="10 11" key="1">
    <citation type="submission" date="2014-02" db="EMBL/GenBank/DDBJ databases">
        <title>The small core and large imbalanced accessory genome model reveals a collaborative survival strategy of Sorangium cellulosum strains in nature.</title>
        <authorList>
            <person name="Han K."/>
            <person name="Peng R."/>
            <person name="Blom J."/>
            <person name="Li Y.-Z."/>
        </authorList>
    </citation>
    <scope>NUCLEOTIDE SEQUENCE [LARGE SCALE GENOMIC DNA]</scope>
    <source>
        <strain evidence="10 11">So0149</strain>
    </source>
</reference>
<dbReference type="SUPFAM" id="SSF48150">
    <property type="entry name" value="DNA-glycosylase"/>
    <property type="match status" value="1"/>
</dbReference>
<feature type="binding site" evidence="9">
    <location>
        <position position="180"/>
    </location>
    <ligand>
        <name>Zn(2+)</name>
        <dbReference type="ChEBI" id="CHEBI:29105"/>
    </ligand>
</feature>
<evidence type="ECO:0000256" key="9">
    <source>
        <dbReference type="PIRSR" id="PIRSR604597-1"/>
    </source>
</evidence>
<dbReference type="InterPro" id="IPR005019">
    <property type="entry name" value="Adenine_glyco"/>
</dbReference>